<organism evidence="1 2">
    <name type="scientific">Arctium lappa</name>
    <name type="common">Greater burdock</name>
    <name type="synonym">Lappa major</name>
    <dbReference type="NCBI Taxonomy" id="4217"/>
    <lineage>
        <taxon>Eukaryota</taxon>
        <taxon>Viridiplantae</taxon>
        <taxon>Streptophyta</taxon>
        <taxon>Embryophyta</taxon>
        <taxon>Tracheophyta</taxon>
        <taxon>Spermatophyta</taxon>
        <taxon>Magnoliopsida</taxon>
        <taxon>eudicotyledons</taxon>
        <taxon>Gunneridae</taxon>
        <taxon>Pentapetalae</taxon>
        <taxon>asterids</taxon>
        <taxon>campanulids</taxon>
        <taxon>Asterales</taxon>
        <taxon>Asteraceae</taxon>
        <taxon>Carduoideae</taxon>
        <taxon>Cardueae</taxon>
        <taxon>Arctiinae</taxon>
        <taxon>Arctium</taxon>
    </lineage>
</organism>
<sequence>MNTSLPQSRPADDKEKVKLLDPKKEECVKEDGDQEMFTRHEVAGNIINVFRTNDCIHILHTELETLAATNMNISPSVVNRWASILNYEERYRNRDSPRRFFFSTEMMSNPWLRMRSVDAKTQYDIFRKNLSKAARYHGSIIKMKDIDLAFFPMLDDAKTWRTGLVEKGQRHQTQLEDLMKKYVAKLTLHDHNLVKNAMMKEVERFNSMEVDIKARILLQANESRFGRLI</sequence>
<protein>
    <submittedName>
        <fullName evidence="1">Uncharacterized protein</fullName>
    </submittedName>
</protein>
<evidence type="ECO:0000313" key="1">
    <source>
        <dbReference type="EMBL" id="KAI3771904.1"/>
    </source>
</evidence>
<proteinExistence type="predicted"/>
<reference evidence="2" key="1">
    <citation type="journal article" date="2022" name="Mol. Ecol. Resour.">
        <title>The genomes of chicory, endive, great burdock and yacon provide insights into Asteraceae palaeo-polyploidization history and plant inulin production.</title>
        <authorList>
            <person name="Fan W."/>
            <person name="Wang S."/>
            <person name="Wang H."/>
            <person name="Wang A."/>
            <person name="Jiang F."/>
            <person name="Liu H."/>
            <person name="Zhao H."/>
            <person name="Xu D."/>
            <person name="Zhang Y."/>
        </authorList>
    </citation>
    <scope>NUCLEOTIDE SEQUENCE [LARGE SCALE GENOMIC DNA]</scope>
    <source>
        <strain evidence="2">cv. Niubang</strain>
    </source>
</reference>
<gene>
    <name evidence="1" type="ORF">L6452_03076</name>
</gene>
<accession>A0ACB9FLC4</accession>
<comment type="caution">
    <text evidence="1">The sequence shown here is derived from an EMBL/GenBank/DDBJ whole genome shotgun (WGS) entry which is preliminary data.</text>
</comment>
<name>A0ACB9FLC4_ARCLA</name>
<evidence type="ECO:0000313" key="2">
    <source>
        <dbReference type="Proteomes" id="UP001055879"/>
    </source>
</evidence>
<dbReference type="Proteomes" id="UP001055879">
    <property type="component" value="Linkage Group LG01"/>
</dbReference>
<dbReference type="EMBL" id="CM042047">
    <property type="protein sequence ID" value="KAI3771904.1"/>
    <property type="molecule type" value="Genomic_DNA"/>
</dbReference>
<reference evidence="1 2" key="2">
    <citation type="journal article" date="2022" name="Mol. Ecol. Resour.">
        <title>The genomes of chicory, endive, great burdock and yacon provide insights into Asteraceae paleo-polyploidization history and plant inulin production.</title>
        <authorList>
            <person name="Fan W."/>
            <person name="Wang S."/>
            <person name="Wang H."/>
            <person name="Wang A."/>
            <person name="Jiang F."/>
            <person name="Liu H."/>
            <person name="Zhao H."/>
            <person name="Xu D."/>
            <person name="Zhang Y."/>
        </authorList>
    </citation>
    <scope>NUCLEOTIDE SEQUENCE [LARGE SCALE GENOMIC DNA]</scope>
    <source>
        <strain evidence="2">cv. Niubang</strain>
    </source>
</reference>
<keyword evidence="2" id="KW-1185">Reference proteome</keyword>